<keyword evidence="2" id="KW-1185">Reference proteome</keyword>
<dbReference type="AlphaFoldDB" id="A0A1I1U4S1"/>
<dbReference type="EMBL" id="FOMS01000002">
    <property type="protein sequence ID" value="SFD65797.1"/>
    <property type="molecule type" value="Genomic_DNA"/>
</dbReference>
<protein>
    <submittedName>
        <fullName evidence="1">Uncharacterized protein</fullName>
    </submittedName>
</protein>
<accession>A0A1I1U4S1</accession>
<evidence type="ECO:0000313" key="1">
    <source>
        <dbReference type="EMBL" id="SFD65797.1"/>
    </source>
</evidence>
<sequence length="44" mass="4603">MISRLNILSAAMIAALLSCLLWLQMTDVPVASEGREVMAASAGP</sequence>
<dbReference type="RefSeq" id="WP_262504486.1">
    <property type="nucleotide sequence ID" value="NZ_FOMS01000002.1"/>
</dbReference>
<name>A0A1I1U4S1_9RHOB</name>
<organism evidence="1 2">
    <name type="scientific">Roseivivax sediminis</name>
    <dbReference type="NCBI Taxonomy" id="936889"/>
    <lineage>
        <taxon>Bacteria</taxon>
        <taxon>Pseudomonadati</taxon>
        <taxon>Pseudomonadota</taxon>
        <taxon>Alphaproteobacteria</taxon>
        <taxon>Rhodobacterales</taxon>
        <taxon>Roseobacteraceae</taxon>
        <taxon>Roseivivax</taxon>
    </lineage>
</organism>
<reference evidence="1 2" key="1">
    <citation type="submission" date="2016-10" db="EMBL/GenBank/DDBJ databases">
        <authorList>
            <person name="Varghese N."/>
            <person name="Submissions S."/>
        </authorList>
    </citation>
    <scope>NUCLEOTIDE SEQUENCE [LARGE SCALE GENOMIC DNA]</scope>
    <source>
        <strain evidence="2">YIM D21,KCTC 23444,ACCC 10710</strain>
    </source>
</reference>
<proteinExistence type="predicted"/>
<dbReference type="PROSITE" id="PS51257">
    <property type="entry name" value="PROKAR_LIPOPROTEIN"/>
    <property type="match status" value="1"/>
</dbReference>
<dbReference type="Proteomes" id="UP000325289">
    <property type="component" value="Unassembled WGS sequence"/>
</dbReference>
<evidence type="ECO:0000313" key="2">
    <source>
        <dbReference type="Proteomes" id="UP000325289"/>
    </source>
</evidence>
<gene>
    <name evidence="1" type="ORF">SAMN04515678_102153</name>
</gene>